<dbReference type="NCBIfam" id="TIGR00350">
    <property type="entry name" value="lytR_cpsA_psr"/>
    <property type="match status" value="1"/>
</dbReference>
<keyword evidence="5" id="KW-1185">Reference proteome</keyword>
<evidence type="ECO:0000256" key="2">
    <source>
        <dbReference type="SAM" id="Phobius"/>
    </source>
</evidence>
<dbReference type="InterPro" id="IPR004474">
    <property type="entry name" value="LytR_CpsA_psr"/>
</dbReference>
<dbReference type="RefSeq" id="WP_005606808.1">
    <property type="nucleotide sequence ID" value="NZ_CP102283.1"/>
</dbReference>
<feature type="transmembrane region" description="Helical" evidence="2">
    <location>
        <begin position="21"/>
        <end position="42"/>
    </location>
</feature>
<dbReference type="eggNOG" id="COG1316">
    <property type="taxonomic scope" value="Bacteria"/>
</dbReference>
<dbReference type="HOGENOM" id="CLU_016455_2_0_9"/>
<feature type="domain" description="Cell envelope-related transcriptional attenuator" evidence="3">
    <location>
        <begin position="94"/>
        <end position="238"/>
    </location>
</feature>
<keyword evidence="2" id="KW-0472">Membrane</keyword>
<comment type="similarity">
    <text evidence="1">Belongs to the LytR/CpsA/Psr (LCP) family.</text>
</comment>
<protein>
    <submittedName>
        <fullName evidence="4">Cell envelope-like function transcriptional attenuator common domain protein</fullName>
    </submittedName>
</protein>
<dbReference type="STRING" id="638301.HMPREF0444_0843"/>
<dbReference type="Proteomes" id="UP000005926">
    <property type="component" value="Unassembled WGS sequence"/>
</dbReference>
<evidence type="ECO:0000259" key="3">
    <source>
        <dbReference type="Pfam" id="PF03816"/>
    </source>
</evidence>
<dbReference type="AlphaFoldDB" id="C8NFZ8"/>
<keyword evidence="2" id="KW-1133">Transmembrane helix</keyword>
<accession>C8NFZ8</accession>
<name>C8NFZ8_9LACT</name>
<evidence type="ECO:0000313" key="4">
    <source>
        <dbReference type="EMBL" id="EEW37484.1"/>
    </source>
</evidence>
<sequence length="346" mass="39154">MNESNEWSRQSRRQQKKKKKGRVAFVFICLFAIIAVLGTYYASKINNTINTITQSVGNRTEQEANEIIKNAKPINVLLLGIDNGAYGRTEEDGRSDTMLLLTINPTTKKSQLLSLPRDTYTEIVGTGGYDKLNHAYAYGKAPMVINSVEKLLDTTIDFYVQINMEGLMEFVDAVGGIEVTSPLTFTYEERTFIQGKTETLDGESALRFARMRYDDPEGDYGRQKRQRIVIEKLVEKLMSFSSVANFEQLMNAVSKNVKTDLPIGQVMALKNTYGPAVTSQNLTQSFIEERQLLLTNNAGEQIYYSYATDDVLLENSNSIRKLMGQPTVKTYPLLQERQDLYYLTTP</sequence>
<evidence type="ECO:0000313" key="5">
    <source>
        <dbReference type="Proteomes" id="UP000005926"/>
    </source>
</evidence>
<proteinExistence type="inferred from homology"/>
<evidence type="ECO:0000256" key="1">
    <source>
        <dbReference type="ARBA" id="ARBA00006068"/>
    </source>
</evidence>
<dbReference type="PANTHER" id="PTHR33392:SF6">
    <property type="entry name" value="POLYISOPRENYL-TEICHOIC ACID--PEPTIDOGLYCAN TEICHOIC ACID TRANSFERASE TAGU"/>
    <property type="match status" value="1"/>
</dbReference>
<reference evidence="4 5" key="1">
    <citation type="submission" date="2009-08" db="EMBL/GenBank/DDBJ databases">
        <authorList>
            <person name="Muzny D."/>
            <person name="Qin X."/>
            <person name="Deng J."/>
            <person name="Jiang H."/>
            <person name="Liu Y."/>
            <person name="Qu J."/>
            <person name="Song X.-Z."/>
            <person name="Zhang L."/>
            <person name="Thornton R."/>
            <person name="Coyle M."/>
            <person name="Francisco L."/>
            <person name="Jackson L."/>
            <person name="Javaid M."/>
            <person name="Korchina V."/>
            <person name="Kovar C."/>
            <person name="Mata R."/>
            <person name="Mathew T."/>
            <person name="Ngo R."/>
            <person name="Nguyen L."/>
            <person name="Nguyen N."/>
            <person name="Okwuonu G."/>
            <person name="Ongeri F."/>
            <person name="Pham C."/>
            <person name="Simmons D."/>
            <person name="Wilczek-Boney K."/>
            <person name="Hale W."/>
            <person name="Jakkamsetti A."/>
            <person name="Pham P."/>
            <person name="Ruth R."/>
            <person name="San Lucas F."/>
            <person name="Warren J."/>
            <person name="Zhang J."/>
            <person name="Zhao Z."/>
            <person name="Zhou C."/>
            <person name="Zhu D."/>
            <person name="Lee S."/>
            <person name="Bess C."/>
            <person name="Blankenburg K."/>
            <person name="Forbes L."/>
            <person name="Fu Q."/>
            <person name="Gubbala S."/>
            <person name="Hirani K."/>
            <person name="Jayaseelan J.C."/>
            <person name="Lara F."/>
            <person name="Munidasa M."/>
            <person name="Palculict T."/>
            <person name="Patil S."/>
            <person name="Pu L.-L."/>
            <person name="Saada N."/>
            <person name="Tang L."/>
            <person name="Weissenberger G."/>
            <person name="Zhu Y."/>
            <person name="Hemphill L."/>
            <person name="Shang Y."/>
            <person name="Youmans B."/>
            <person name="Ayvaz T."/>
            <person name="Ross M."/>
            <person name="Santibanez J."/>
            <person name="Aqrawi P."/>
            <person name="Gross S."/>
            <person name="Joshi V."/>
            <person name="Fowler G."/>
            <person name="Nazareth L."/>
            <person name="Reid J."/>
            <person name="Worley K."/>
            <person name="Petrosino J."/>
            <person name="Highlander S."/>
            <person name="Gibbs R."/>
        </authorList>
    </citation>
    <scope>NUCLEOTIDE SEQUENCE [LARGE SCALE GENOMIC DNA]</scope>
    <source>
        <strain evidence="4 5">ATCC 49175</strain>
    </source>
</reference>
<comment type="caution">
    <text evidence="4">The sequence shown here is derived from an EMBL/GenBank/DDBJ whole genome shotgun (WGS) entry which is preliminary data.</text>
</comment>
<dbReference type="PANTHER" id="PTHR33392">
    <property type="entry name" value="POLYISOPRENYL-TEICHOIC ACID--PEPTIDOGLYCAN TEICHOIC ACID TRANSFERASE TAGU"/>
    <property type="match status" value="1"/>
</dbReference>
<dbReference type="Pfam" id="PF03816">
    <property type="entry name" value="LytR_cpsA_psr"/>
    <property type="match status" value="1"/>
</dbReference>
<dbReference type="GeneID" id="78412819"/>
<dbReference type="InterPro" id="IPR050922">
    <property type="entry name" value="LytR/CpsA/Psr_CW_biosynth"/>
</dbReference>
<keyword evidence="2" id="KW-0812">Transmembrane</keyword>
<gene>
    <name evidence="4" type="ORF">HMPREF0444_0843</name>
</gene>
<dbReference type="EMBL" id="ACKZ01000016">
    <property type="protein sequence ID" value="EEW37484.1"/>
    <property type="molecule type" value="Genomic_DNA"/>
</dbReference>
<dbReference type="Gene3D" id="3.40.630.190">
    <property type="entry name" value="LCP protein"/>
    <property type="match status" value="1"/>
</dbReference>
<organism evidence="4 5">
    <name type="scientific">Granulicatella adiacens ATCC 49175</name>
    <dbReference type="NCBI Taxonomy" id="638301"/>
    <lineage>
        <taxon>Bacteria</taxon>
        <taxon>Bacillati</taxon>
        <taxon>Bacillota</taxon>
        <taxon>Bacilli</taxon>
        <taxon>Lactobacillales</taxon>
        <taxon>Carnobacteriaceae</taxon>
        <taxon>Granulicatella</taxon>
    </lineage>
</organism>